<keyword evidence="3" id="KW-1185">Reference proteome</keyword>
<keyword evidence="1" id="KW-0732">Signal</keyword>
<evidence type="ECO:0000256" key="1">
    <source>
        <dbReference type="SAM" id="SignalP"/>
    </source>
</evidence>
<comment type="caution">
    <text evidence="2">The sequence shown here is derived from an EMBL/GenBank/DDBJ whole genome shotgun (WGS) entry which is preliminary data.</text>
</comment>
<reference evidence="2 3" key="1">
    <citation type="submission" date="2018-05" db="EMBL/GenBank/DDBJ databases">
        <title>Genome sequencing and assembly of the regulated plant pathogen Lachnellula willkommii and related sister species for the development of diagnostic species identification markers.</title>
        <authorList>
            <person name="Giroux E."/>
            <person name="Bilodeau G."/>
        </authorList>
    </citation>
    <scope>NUCLEOTIDE SEQUENCE [LARGE SCALE GENOMIC DNA]</scope>
    <source>
        <strain evidence="2 3">CBS 160.35</strain>
    </source>
</reference>
<accession>A0A8H8RWL9</accession>
<sequence>MAPTIGSTLLIFTFIGIVLADSLTLNCHNDNCLRAVAGTRQGPAQVSTASSDCSSFLQTFTTPPATTVTITTTTTAPPSSPFQHKRAALKFIPAYASPCPGAADYSSACSCLGVTSAIITVPAPTITSTVTVTATASPPNSSACQGHTCSEGVKSCSNDQSCFCFVGTNSTSICAANNFCGALSACALDSDCASGSICALETCCTSDLGGVCLSPLCNNPAMSLMQMVKIKGADTAAFRFE</sequence>
<dbReference type="AlphaFoldDB" id="A0A8H8RWL9"/>
<dbReference type="EMBL" id="QGMI01000418">
    <property type="protein sequence ID" value="TVY41007.1"/>
    <property type="molecule type" value="Genomic_DNA"/>
</dbReference>
<protein>
    <submittedName>
        <fullName evidence="2">Uncharacterized protein</fullName>
    </submittedName>
</protein>
<dbReference type="Proteomes" id="UP000443090">
    <property type="component" value="Unassembled WGS sequence"/>
</dbReference>
<name>A0A8H8RWL9_9HELO</name>
<feature type="signal peptide" evidence="1">
    <location>
        <begin position="1"/>
        <end position="20"/>
    </location>
</feature>
<dbReference type="OrthoDB" id="5596743at2759"/>
<evidence type="ECO:0000313" key="3">
    <source>
        <dbReference type="Proteomes" id="UP000443090"/>
    </source>
</evidence>
<gene>
    <name evidence="2" type="ORF">LOCC1_G005881</name>
</gene>
<organism evidence="2 3">
    <name type="scientific">Lachnellula occidentalis</name>
    <dbReference type="NCBI Taxonomy" id="215460"/>
    <lineage>
        <taxon>Eukaryota</taxon>
        <taxon>Fungi</taxon>
        <taxon>Dikarya</taxon>
        <taxon>Ascomycota</taxon>
        <taxon>Pezizomycotina</taxon>
        <taxon>Leotiomycetes</taxon>
        <taxon>Helotiales</taxon>
        <taxon>Lachnaceae</taxon>
        <taxon>Lachnellula</taxon>
    </lineage>
</organism>
<proteinExistence type="predicted"/>
<feature type="chain" id="PRO_5034526229" evidence="1">
    <location>
        <begin position="21"/>
        <end position="241"/>
    </location>
</feature>
<evidence type="ECO:0000313" key="2">
    <source>
        <dbReference type="EMBL" id="TVY41007.1"/>
    </source>
</evidence>